<gene>
    <name evidence="4" type="ORF">DES53_103159</name>
</gene>
<dbReference type="InterPro" id="IPR011050">
    <property type="entry name" value="Pectin_lyase_fold/virulence"/>
</dbReference>
<dbReference type="PANTHER" id="PTHR42970">
    <property type="entry name" value="PECTATE LYASE C-RELATED"/>
    <property type="match status" value="1"/>
</dbReference>
<dbReference type="InterPro" id="IPR012334">
    <property type="entry name" value="Pectin_lyas_fold"/>
</dbReference>
<feature type="signal peptide" evidence="3">
    <location>
        <begin position="1"/>
        <end position="23"/>
    </location>
</feature>
<evidence type="ECO:0000256" key="3">
    <source>
        <dbReference type="SAM" id="SignalP"/>
    </source>
</evidence>
<protein>
    <recommendedName>
        <fullName evidence="6">Pectate lyase</fullName>
    </recommendedName>
</protein>
<name>A0A366HRI4_9BACT</name>
<accession>A0A366HRI4</accession>
<evidence type="ECO:0000313" key="5">
    <source>
        <dbReference type="Proteomes" id="UP000253426"/>
    </source>
</evidence>
<dbReference type="SUPFAM" id="SSF51126">
    <property type="entry name" value="Pectin lyase-like"/>
    <property type="match status" value="1"/>
</dbReference>
<dbReference type="EMBL" id="QNRR01000003">
    <property type="protein sequence ID" value="RBP45162.1"/>
    <property type="molecule type" value="Genomic_DNA"/>
</dbReference>
<organism evidence="4 5">
    <name type="scientific">Roseimicrobium gellanilyticum</name>
    <dbReference type="NCBI Taxonomy" id="748857"/>
    <lineage>
        <taxon>Bacteria</taxon>
        <taxon>Pseudomonadati</taxon>
        <taxon>Verrucomicrobiota</taxon>
        <taxon>Verrucomicrobiia</taxon>
        <taxon>Verrucomicrobiales</taxon>
        <taxon>Verrucomicrobiaceae</taxon>
        <taxon>Roseimicrobium</taxon>
    </lineage>
</organism>
<dbReference type="AlphaFoldDB" id="A0A366HRI4"/>
<proteinExistence type="predicted"/>
<keyword evidence="2" id="KW-0325">Glycoprotein</keyword>
<comment type="caution">
    <text evidence="4">The sequence shown here is derived from an EMBL/GenBank/DDBJ whole genome shotgun (WGS) entry which is preliminary data.</text>
</comment>
<dbReference type="GO" id="GO:0046872">
    <property type="term" value="F:metal ion binding"/>
    <property type="evidence" value="ECO:0007669"/>
    <property type="project" value="UniProtKB-KW"/>
</dbReference>
<dbReference type="Proteomes" id="UP000253426">
    <property type="component" value="Unassembled WGS sequence"/>
</dbReference>
<sequence>MKLSLPLLLLCALSLSTSLPAQTAPWKWQHALVPDVGMDLDAAQVIHVTSLASKGKGTLRDSLKVPGPKIVVFDVAGVIDLEMKGIEIKEPQVYIAGQTAPAPGITLIKGGLSIEANQVVLQHLHVRPGDAGQPKKSGWQPDGITTSGGPADVWIDHCSVTWSLDEGISASTYKSPTGEPAQRIFIRNCIIAESLNDATHEEGPHSKGTLVLDGTQHVAIAGNLYSSNVERNPVFKLNTSGVVVNNVIANPGQRAIHASVPTAETANLPRAKIAVVGNAVFFGEKSKRSARAIFEGTADGYFKDNEGYDWFGQPLDLLRAPFPTLEQPPVWPEGLKALGTTAAIWQVTRFAGARPAERDAIDRRIVEQAFGGTARVIDSQEEVGGYPKIEPVTHVVEVPEKKRTEWLEKLAAEVIYGPEGKPKARSSTP</sequence>
<evidence type="ECO:0000313" key="4">
    <source>
        <dbReference type="EMBL" id="RBP45162.1"/>
    </source>
</evidence>
<keyword evidence="1" id="KW-0479">Metal-binding</keyword>
<keyword evidence="5" id="KW-1185">Reference proteome</keyword>
<evidence type="ECO:0000256" key="1">
    <source>
        <dbReference type="ARBA" id="ARBA00022723"/>
    </source>
</evidence>
<dbReference type="Gene3D" id="2.160.20.10">
    <property type="entry name" value="Single-stranded right-handed beta-helix, Pectin lyase-like"/>
    <property type="match status" value="1"/>
</dbReference>
<evidence type="ECO:0008006" key="6">
    <source>
        <dbReference type="Google" id="ProtNLM"/>
    </source>
</evidence>
<keyword evidence="3" id="KW-0732">Signal</keyword>
<evidence type="ECO:0000256" key="2">
    <source>
        <dbReference type="ARBA" id="ARBA00023180"/>
    </source>
</evidence>
<dbReference type="InterPro" id="IPR052063">
    <property type="entry name" value="Polysaccharide_Lyase_1"/>
</dbReference>
<feature type="chain" id="PRO_5016736079" description="Pectate lyase" evidence="3">
    <location>
        <begin position="24"/>
        <end position="429"/>
    </location>
</feature>
<reference evidence="4 5" key="1">
    <citation type="submission" date="2018-06" db="EMBL/GenBank/DDBJ databases">
        <title>Genomic Encyclopedia of Type Strains, Phase IV (KMG-IV): sequencing the most valuable type-strain genomes for metagenomic binning, comparative biology and taxonomic classification.</title>
        <authorList>
            <person name="Goeker M."/>
        </authorList>
    </citation>
    <scope>NUCLEOTIDE SEQUENCE [LARGE SCALE GENOMIC DNA]</scope>
    <source>
        <strain evidence="4 5">DSM 25532</strain>
    </source>
</reference>
<dbReference type="PANTHER" id="PTHR42970:SF1">
    <property type="entry name" value="PECTATE LYASE C-RELATED"/>
    <property type="match status" value="1"/>
</dbReference>